<keyword evidence="2" id="KW-1185">Reference proteome</keyword>
<protein>
    <submittedName>
        <fullName evidence="1">Uncharacterized protein</fullName>
    </submittedName>
</protein>
<dbReference type="RefSeq" id="WP_100705339.1">
    <property type="nucleotide sequence ID" value="NZ_NPDL01000002.1"/>
</dbReference>
<gene>
    <name evidence="1" type="ORF">CH357_03180</name>
</gene>
<proteinExistence type="predicted"/>
<evidence type="ECO:0000313" key="1">
    <source>
        <dbReference type="EMBL" id="PJZ26513.1"/>
    </source>
</evidence>
<evidence type="ECO:0000313" key="2">
    <source>
        <dbReference type="Proteomes" id="UP000232196"/>
    </source>
</evidence>
<dbReference type="AlphaFoldDB" id="A0A2M9XFP9"/>
<sequence>MYQLILSIIFFFVIFTSCFQSSGNPQYRQLATIAGITNFSSAGKQIELPEEAPKIEILSISPKNYKPGDLVTVDYKISQIGTGDWTGPIDFILTDSNNCTGYCVSTSDTSSNWHKTQDIGNFTSYFNSISWPYGNYQFALMVNNQIIAKSEPLESVITHSTASSLVMNGPALSGSIDSATDEKLFKLNVGPTYKDFIVGVTLDKIDYIYASLYPPNTNGSDLMKNKAMSRGDYIAPRNSIHYPKVTGDYEILLANAGSPPLSFTIQAKNTSISGGGSCNNVGSFFDNYGCTDHVVGTLMTAGICDDSDGTWSATQTCAQRNPGLTVSGRCTTFKFISFWNYEFVTRTTYSNSSNPVTPAAASSNCSDGLFQAVN</sequence>
<comment type="caution">
    <text evidence="1">The sequence shown here is derived from an EMBL/GenBank/DDBJ whole genome shotgun (WGS) entry which is preliminary data.</text>
</comment>
<organism evidence="1 2">
    <name type="scientific">Leptospira hartskeerlii</name>
    <dbReference type="NCBI Taxonomy" id="2023177"/>
    <lineage>
        <taxon>Bacteria</taxon>
        <taxon>Pseudomonadati</taxon>
        <taxon>Spirochaetota</taxon>
        <taxon>Spirochaetia</taxon>
        <taxon>Leptospirales</taxon>
        <taxon>Leptospiraceae</taxon>
        <taxon>Leptospira</taxon>
    </lineage>
</organism>
<dbReference type="EMBL" id="NPDN01000002">
    <property type="protein sequence ID" value="PJZ26513.1"/>
    <property type="molecule type" value="Genomic_DNA"/>
</dbReference>
<dbReference type="OrthoDB" id="323834at2"/>
<reference evidence="1 2" key="1">
    <citation type="submission" date="2017-07" db="EMBL/GenBank/DDBJ databases">
        <title>Leptospira spp. isolated from tropical soils.</title>
        <authorList>
            <person name="Thibeaux R."/>
            <person name="Iraola G."/>
            <person name="Ferres I."/>
            <person name="Bierque E."/>
            <person name="Girault D."/>
            <person name="Soupe-Gilbert M.-E."/>
            <person name="Picardeau M."/>
            <person name="Goarant C."/>
        </authorList>
    </citation>
    <scope>NUCLEOTIDE SEQUENCE [LARGE SCALE GENOMIC DNA]</scope>
    <source>
        <strain evidence="1 2">MCA1-C-A1</strain>
    </source>
</reference>
<accession>A0A2M9XFP9</accession>
<name>A0A2M9XFP9_9LEPT</name>
<dbReference type="Proteomes" id="UP000232196">
    <property type="component" value="Unassembled WGS sequence"/>
</dbReference>